<evidence type="ECO:0000256" key="5">
    <source>
        <dbReference type="SAM" id="MobiDB-lite"/>
    </source>
</evidence>
<feature type="region of interest" description="Disordered" evidence="5">
    <location>
        <begin position="467"/>
        <end position="594"/>
    </location>
</feature>
<feature type="domain" description="Protein kinase" evidence="7">
    <location>
        <begin position="13"/>
        <end position="277"/>
    </location>
</feature>
<feature type="compositionally biased region" description="Gly residues" evidence="5">
    <location>
        <begin position="381"/>
        <end position="406"/>
    </location>
</feature>
<feature type="compositionally biased region" description="Gly residues" evidence="5">
    <location>
        <begin position="330"/>
        <end position="369"/>
    </location>
</feature>
<keyword evidence="6" id="KW-1133">Transmembrane helix</keyword>
<feature type="compositionally biased region" description="Low complexity" evidence="5">
    <location>
        <begin position="489"/>
        <end position="508"/>
    </location>
</feature>
<name>A0A017SWJ1_9BACT</name>
<dbReference type="SMART" id="SM00220">
    <property type="entry name" value="S_TKc"/>
    <property type="match status" value="1"/>
</dbReference>
<accession>A0A017SWJ1</accession>
<feature type="compositionally biased region" description="Gly residues" evidence="5">
    <location>
        <begin position="306"/>
        <end position="317"/>
    </location>
</feature>
<dbReference type="PROSITE" id="PS00108">
    <property type="entry name" value="PROTEIN_KINASE_ST"/>
    <property type="match status" value="1"/>
</dbReference>
<dbReference type="PROSITE" id="PS50011">
    <property type="entry name" value="PROTEIN_KINASE_DOM"/>
    <property type="match status" value="1"/>
</dbReference>
<evidence type="ECO:0000259" key="7">
    <source>
        <dbReference type="PROSITE" id="PS50011"/>
    </source>
</evidence>
<dbReference type="Gene3D" id="1.10.510.10">
    <property type="entry name" value="Transferase(Phosphotransferase) domain 1"/>
    <property type="match status" value="1"/>
</dbReference>
<feature type="transmembrane region" description="Helical" evidence="6">
    <location>
        <begin position="436"/>
        <end position="461"/>
    </location>
</feature>
<reference evidence="8 9" key="1">
    <citation type="submission" date="2013-05" db="EMBL/GenBank/DDBJ databases">
        <title>Genome assembly of Chondromyces apiculatus DSM 436.</title>
        <authorList>
            <person name="Sharma G."/>
            <person name="Khatri I."/>
            <person name="Kaur C."/>
            <person name="Mayilraj S."/>
            <person name="Subramanian S."/>
        </authorList>
    </citation>
    <scope>NUCLEOTIDE SEQUENCE [LARGE SCALE GENOMIC DNA]</scope>
    <source>
        <strain evidence="8 9">DSM 436</strain>
    </source>
</reference>
<evidence type="ECO:0000256" key="2">
    <source>
        <dbReference type="ARBA" id="ARBA00022741"/>
    </source>
</evidence>
<organism evidence="8 9">
    <name type="scientific">Chondromyces apiculatus DSM 436</name>
    <dbReference type="NCBI Taxonomy" id="1192034"/>
    <lineage>
        <taxon>Bacteria</taxon>
        <taxon>Pseudomonadati</taxon>
        <taxon>Myxococcota</taxon>
        <taxon>Polyangia</taxon>
        <taxon>Polyangiales</taxon>
        <taxon>Polyangiaceae</taxon>
        <taxon>Chondromyces</taxon>
    </lineage>
</organism>
<keyword evidence="4" id="KW-0067">ATP-binding</keyword>
<feature type="compositionally biased region" description="Low complexity" evidence="5">
    <location>
        <begin position="574"/>
        <end position="587"/>
    </location>
</feature>
<dbReference type="PANTHER" id="PTHR43289:SF6">
    <property type="entry name" value="SERINE_THREONINE-PROTEIN KINASE NEKL-3"/>
    <property type="match status" value="1"/>
</dbReference>
<sequence length="594" mass="59503">MQINAGTIIDNKYRLERPLSRGGMGMVWVARHARLGSPVAVKFMDAAFASSSTFVARFEREARIAANLQSPHVVHVQDYGIDGGVPYLVMELLQGEDLGSRLDRERRMSLPQAAQILSQVGKALRRAHESGLVHRDLKPGNIFLARVDDEEIAKVLDFGIVKEAPGQLKGEATQPGEVLGSPHYMSPEQVLGESDVDHRSDLWALGVILFKMLTGTLPFPGDQLGAVMGKILTELPPQATRVAPDLPAAMDGFFARALVRDRKQRFQSVMELVDALRIIAGTGPMSPRGPAERSTIHSWTNEVGSAAGGGGAGGAAGGVAAATTPWSQPGSGGQGPGGSQPGAGGRPGSGGHPGAGTPPGSGNYPGGGAALTERLTPAGLSGSGPAGRSMGSGSGPVSGGPLGAGSGPVVAVPQEAPITLSSAEGRTSGTSPKKNLGVAIALVGGIGVGLAVAIVVGVLVLRSPEPKDSDRLEATSQAAPSATVAAGEPSSTAAPSSDPAHAPSAAVPEVPPTAVPDTSAVATGDAPPSPASAAASAPSAALAAGAPGAASADKKPSATKAPAASTAKGHRTTTKVPAPAPSATTTKAPKRPWT</sequence>
<evidence type="ECO:0000313" key="8">
    <source>
        <dbReference type="EMBL" id="EYF01339.1"/>
    </source>
</evidence>
<keyword evidence="9" id="KW-1185">Reference proteome</keyword>
<keyword evidence="6" id="KW-0472">Membrane</keyword>
<comment type="caution">
    <text evidence="8">The sequence shown here is derived from an EMBL/GenBank/DDBJ whole genome shotgun (WGS) entry which is preliminary data.</text>
</comment>
<feature type="region of interest" description="Disordered" evidence="5">
    <location>
        <begin position="301"/>
        <end position="410"/>
    </location>
</feature>
<dbReference type="eggNOG" id="COG0515">
    <property type="taxonomic scope" value="Bacteria"/>
</dbReference>
<protein>
    <submittedName>
        <fullName evidence="8">Serine/threonine protein kinase PksC</fullName>
    </submittedName>
</protein>
<gene>
    <name evidence="8" type="ORF">CAP_8381</name>
</gene>
<dbReference type="InterPro" id="IPR000719">
    <property type="entry name" value="Prot_kinase_dom"/>
</dbReference>
<keyword evidence="8" id="KW-0723">Serine/threonine-protein kinase</keyword>
<dbReference type="GO" id="GO:0005524">
    <property type="term" value="F:ATP binding"/>
    <property type="evidence" value="ECO:0007669"/>
    <property type="project" value="UniProtKB-KW"/>
</dbReference>
<dbReference type="STRING" id="1192034.CAP_8381"/>
<evidence type="ECO:0000256" key="3">
    <source>
        <dbReference type="ARBA" id="ARBA00022777"/>
    </source>
</evidence>
<dbReference type="GO" id="GO:0004674">
    <property type="term" value="F:protein serine/threonine kinase activity"/>
    <property type="evidence" value="ECO:0007669"/>
    <property type="project" value="UniProtKB-KW"/>
</dbReference>
<keyword evidence="2" id="KW-0547">Nucleotide-binding</keyword>
<evidence type="ECO:0000256" key="1">
    <source>
        <dbReference type="ARBA" id="ARBA00022679"/>
    </source>
</evidence>
<dbReference type="Gene3D" id="3.30.200.20">
    <property type="entry name" value="Phosphorylase Kinase, domain 1"/>
    <property type="match status" value="1"/>
</dbReference>
<keyword evidence="6" id="KW-0812">Transmembrane</keyword>
<proteinExistence type="predicted"/>
<dbReference type="EMBL" id="ASRX01000083">
    <property type="protein sequence ID" value="EYF01339.1"/>
    <property type="molecule type" value="Genomic_DNA"/>
</dbReference>
<dbReference type="InterPro" id="IPR008271">
    <property type="entry name" value="Ser/Thr_kinase_AS"/>
</dbReference>
<dbReference type="AlphaFoldDB" id="A0A017SWJ1"/>
<feature type="compositionally biased region" description="Low complexity" evidence="5">
    <location>
        <begin position="558"/>
        <end position="567"/>
    </location>
</feature>
<evidence type="ECO:0000313" key="9">
    <source>
        <dbReference type="Proteomes" id="UP000019678"/>
    </source>
</evidence>
<dbReference type="PANTHER" id="PTHR43289">
    <property type="entry name" value="MITOGEN-ACTIVATED PROTEIN KINASE KINASE KINASE 20-RELATED"/>
    <property type="match status" value="1"/>
</dbReference>
<keyword evidence="3 8" id="KW-0418">Kinase</keyword>
<dbReference type="CDD" id="cd14014">
    <property type="entry name" value="STKc_PknB_like"/>
    <property type="match status" value="1"/>
</dbReference>
<dbReference type="SUPFAM" id="SSF56112">
    <property type="entry name" value="Protein kinase-like (PK-like)"/>
    <property type="match status" value="1"/>
</dbReference>
<feature type="compositionally biased region" description="Low complexity" evidence="5">
    <location>
        <begin position="531"/>
        <end position="551"/>
    </location>
</feature>
<dbReference type="Proteomes" id="UP000019678">
    <property type="component" value="Unassembled WGS sequence"/>
</dbReference>
<dbReference type="RefSeq" id="WP_052376627.1">
    <property type="nucleotide sequence ID" value="NZ_ASRX01000083.1"/>
</dbReference>
<keyword evidence="1" id="KW-0808">Transferase</keyword>
<evidence type="ECO:0000256" key="6">
    <source>
        <dbReference type="SAM" id="Phobius"/>
    </source>
</evidence>
<dbReference type="InterPro" id="IPR011009">
    <property type="entry name" value="Kinase-like_dom_sf"/>
</dbReference>
<dbReference type="OrthoDB" id="5496544at2"/>
<dbReference type="Pfam" id="PF00069">
    <property type="entry name" value="Pkinase"/>
    <property type="match status" value="1"/>
</dbReference>
<evidence type="ECO:0000256" key="4">
    <source>
        <dbReference type="ARBA" id="ARBA00022840"/>
    </source>
</evidence>